<feature type="transmembrane region" description="Helical" evidence="1">
    <location>
        <begin position="12"/>
        <end position="32"/>
    </location>
</feature>
<dbReference type="AlphaFoldDB" id="A0A1G7TSY6"/>
<dbReference type="Proteomes" id="UP000198748">
    <property type="component" value="Unassembled WGS sequence"/>
</dbReference>
<evidence type="ECO:0000256" key="1">
    <source>
        <dbReference type="SAM" id="Phobius"/>
    </source>
</evidence>
<dbReference type="OrthoDB" id="965227at2"/>
<keyword evidence="1" id="KW-1133">Transmembrane helix</keyword>
<dbReference type="STRING" id="659014.SAMN04487996_11844"/>
<keyword evidence="3" id="KW-1185">Reference proteome</keyword>
<reference evidence="3" key="1">
    <citation type="submission" date="2016-10" db="EMBL/GenBank/DDBJ databases">
        <authorList>
            <person name="Varghese N."/>
            <person name="Submissions S."/>
        </authorList>
    </citation>
    <scope>NUCLEOTIDE SEQUENCE [LARGE SCALE GENOMIC DNA]</scope>
    <source>
        <strain evidence="3">DSM 25329</strain>
    </source>
</reference>
<keyword evidence="1" id="KW-0812">Transmembrane</keyword>
<feature type="transmembrane region" description="Helical" evidence="1">
    <location>
        <begin position="38"/>
        <end position="59"/>
    </location>
</feature>
<protein>
    <submittedName>
        <fullName evidence="2">Uncharacterized protein</fullName>
    </submittedName>
</protein>
<proteinExistence type="predicted"/>
<evidence type="ECO:0000313" key="3">
    <source>
        <dbReference type="Proteomes" id="UP000198748"/>
    </source>
</evidence>
<organism evidence="2 3">
    <name type="scientific">Dyadobacter soli</name>
    <dbReference type="NCBI Taxonomy" id="659014"/>
    <lineage>
        <taxon>Bacteria</taxon>
        <taxon>Pseudomonadati</taxon>
        <taxon>Bacteroidota</taxon>
        <taxon>Cytophagia</taxon>
        <taxon>Cytophagales</taxon>
        <taxon>Spirosomataceae</taxon>
        <taxon>Dyadobacter</taxon>
    </lineage>
</organism>
<name>A0A1G7TSY6_9BACT</name>
<dbReference type="EMBL" id="FNAN01000018">
    <property type="protein sequence ID" value="SDG38388.1"/>
    <property type="molecule type" value="Genomic_DNA"/>
</dbReference>
<accession>A0A1G7TSY6</accession>
<evidence type="ECO:0000313" key="2">
    <source>
        <dbReference type="EMBL" id="SDG38388.1"/>
    </source>
</evidence>
<keyword evidence="1" id="KW-0472">Membrane</keyword>
<sequence length="73" mass="8217">MREKPLHEKLGDLTSSVMALAYVGGGVFLILSSFSFRLLPIGSIWRYAFAGTLILYGAYRGYRVLRKNQDDES</sequence>
<gene>
    <name evidence="2" type="ORF">SAMN04487996_11844</name>
</gene>
<dbReference type="RefSeq" id="WP_090156052.1">
    <property type="nucleotide sequence ID" value="NZ_FNAN01000018.1"/>
</dbReference>